<dbReference type="AlphaFoldDB" id="A0A080Z1T3"/>
<comment type="caution">
    <text evidence="3">The sequence shown here is derived from an EMBL/GenBank/DDBJ whole genome shotgun (WGS) entry which is preliminary data.</text>
</comment>
<dbReference type="EMBL" id="ANJA01003909">
    <property type="protein sequence ID" value="ETO60594.1"/>
    <property type="molecule type" value="Genomic_DNA"/>
</dbReference>
<reference evidence="3 4" key="1">
    <citation type="submission" date="2013-11" db="EMBL/GenBank/DDBJ databases">
        <title>The Genome Sequence of Phytophthora parasitica P1976.</title>
        <authorList>
            <consortium name="The Broad Institute Genomics Platform"/>
            <person name="Russ C."/>
            <person name="Tyler B."/>
            <person name="Panabieres F."/>
            <person name="Shan W."/>
            <person name="Tripathy S."/>
            <person name="Grunwald N."/>
            <person name="Machado M."/>
            <person name="Johnson C.S."/>
            <person name="Walker B."/>
            <person name="Young S."/>
            <person name="Zeng Q."/>
            <person name="Gargeya S."/>
            <person name="Fitzgerald M."/>
            <person name="Haas B."/>
            <person name="Abouelleil A."/>
            <person name="Allen A.W."/>
            <person name="Alvarado L."/>
            <person name="Arachchi H.M."/>
            <person name="Berlin A.M."/>
            <person name="Chapman S.B."/>
            <person name="Gainer-Dewar J."/>
            <person name="Goldberg J."/>
            <person name="Griggs A."/>
            <person name="Gujja S."/>
            <person name="Hansen M."/>
            <person name="Howarth C."/>
            <person name="Imamovic A."/>
            <person name="Ireland A."/>
            <person name="Larimer J."/>
            <person name="McCowan C."/>
            <person name="Murphy C."/>
            <person name="Pearson M."/>
            <person name="Poon T.W."/>
            <person name="Priest M."/>
            <person name="Roberts A."/>
            <person name="Saif S."/>
            <person name="Shea T."/>
            <person name="Sisk P."/>
            <person name="Sykes S."/>
            <person name="Wortman J."/>
            <person name="Nusbaum C."/>
            <person name="Birren B."/>
        </authorList>
    </citation>
    <scope>NUCLEOTIDE SEQUENCE [LARGE SCALE GENOMIC DNA]</scope>
    <source>
        <strain evidence="3 4">P1976</strain>
    </source>
</reference>
<evidence type="ECO:0000256" key="1">
    <source>
        <dbReference type="SAM" id="MobiDB-lite"/>
    </source>
</evidence>
<feature type="compositionally biased region" description="Basic residues" evidence="1">
    <location>
        <begin position="1"/>
        <end position="24"/>
    </location>
</feature>
<evidence type="ECO:0000259" key="2">
    <source>
        <dbReference type="PROSITE" id="PS50013"/>
    </source>
</evidence>
<dbReference type="SUPFAM" id="SSF54160">
    <property type="entry name" value="Chromo domain-like"/>
    <property type="match status" value="1"/>
</dbReference>
<accession>A0A080Z1T3</accession>
<dbReference type="Gene3D" id="2.40.50.40">
    <property type="match status" value="1"/>
</dbReference>
<gene>
    <name evidence="3" type="ORF">F444_21235</name>
</gene>
<protein>
    <recommendedName>
        <fullName evidence="2">Chromo domain-containing protein</fullName>
    </recommendedName>
</protein>
<organism evidence="3 4">
    <name type="scientific">Phytophthora nicotianae P1976</name>
    <dbReference type="NCBI Taxonomy" id="1317066"/>
    <lineage>
        <taxon>Eukaryota</taxon>
        <taxon>Sar</taxon>
        <taxon>Stramenopiles</taxon>
        <taxon>Oomycota</taxon>
        <taxon>Peronosporomycetes</taxon>
        <taxon>Peronosporales</taxon>
        <taxon>Peronosporaceae</taxon>
        <taxon>Phytophthora</taxon>
    </lineage>
</organism>
<dbReference type="OrthoDB" id="167344at2759"/>
<dbReference type="PROSITE" id="PS50013">
    <property type="entry name" value="CHROMO_2"/>
    <property type="match status" value="1"/>
</dbReference>
<feature type="domain" description="Chromo" evidence="2">
    <location>
        <begin position="108"/>
        <end position="170"/>
    </location>
</feature>
<proteinExistence type="predicted"/>
<evidence type="ECO:0000313" key="3">
    <source>
        <dbReference type="EMBL" id="ETO60594.1"/>
    </source>
</evidence>
<evidence type="ECO:0000313" key="4">
    <source>
        <dbReference type="Proteomes" id="UP000028582"/>
    </source>
</evidence>
<feature type="region of interest" description="Disordered" evidence="1">
    <location>
        <begin position="1"/>
        <end position="25"/>
    </location>
</feature>
<dbReference type="InterPro" id="IPR016197">
    <property type="entry name" value="Chromo-like_dom_sf"/>
</dbReference>
<name>A0A080Z1T3_PHYNI</name>
<dbReference type="InterPro" id="IPR000953">
    <property type="entry name" value="Chromo/chromo_shadow_dom"/>
</dbReference>
<dbReference type="Proteomes" id="UP000028582">
    <property type="component" value="Unassembled WGS sequence"/>
</dbReference>
<sequence length="176" mass="20268">MHKKVITARSKQTKRNQRKPKHAVKPNFDVGDFVLRSRVDQKHNDKLLVTWIGPYQVVQAEENSFRVRHLVTGAEQDVHSSRLKFYADKSFEVTEEVREHVASQGIILTVAALLEHRWNSNKREFEILVSWEGLEPIDDSWESMTSLYKDIPAMVRNYSASQGNRSFQDAVAAMTG</sequence>
<dbReference type="CDD" id="cd00024">
    <property type="entry name" value="CD_CSD"/>
    <property type="match status" value="1"/>
</dbReference>